<evidence type="ECO:0000256" key="1">
    <source>
        <dbReference type="ARBA" id="ARBA00000098"/>
    </source>
</evidence>
<dbReference type="InterPro" id="IPR027268">
    <property type="entry name" value="Peptidase_M4/M1_CTD_sf"/>
</dbReference>
<dbReference type="EC" id="3.4.11.2" evidence="4"/>
<keyword evidence="16" id="KW-0031">Aminopeptidase</keyword>
<dbReference type="Gene3D" id="1.10.390.10">
    <property type="entry name" value="Neutral Protease Domain 2"/>
    <property type="match status" value="1"/>
</dbReference>
<dbReference type="Pfam" id="PF17900">
    <property type="entry name" value="Peptidase_M1_N"/>
    <property type="match status" value="1"/>
</dbReference>
<evidence type="ECO:0000256" key="6">
    <source>
        <dbReference type="ARBA" id="ARBA00022670"/>
    </source>
</evidence>
<dbReference type="SUPFAM" id="SSF55486">
    <property type="entry name" value="Metalloproteases ('zincins'), catalytic domain"/>
    <property type="match status" value="1"/>
</dbReference>
<reference evidence="16 17" key="1">
    <citation type="submission" date="2023-05" db="EMBL/GenBank/DDBJ databases">
        <title>Actinoplanes sp. NEAU-A12 genome sequencing.</title>
        <authorList>
            <person name="Wang Z.-S."/>
        </authorList>
    </citation>
    <scope>NUCLEOTIDE SEQUENCE [LARGE SCALE GENOMIC DNA]</scope>
    <source>
        <strain evidence="16 17">NEAU-A12</strain>
    </source>
</reference>
<evidence type="ECO:0000259" key="15">
    <source>
        <dbReference type="Pfam" id="PF17900"/>
    </source>
</evidence>
<evidence type="ECO:0000256" key="2">
    <source>
        <dbReference type="ARBA" id="ARBA00001947"/>
    </source>
</evidence>
<keyword evidence="8 16" id="KW-0378">Hydrolase</keyword>
<dbReference type="EMBL" id="JASCTH010000005">
    <property type="protein sequence ID" value="MDI6098909.1"/>
    <property type="molecule type" value="Genomic_DNA"/>
</dbReference>
<evidence type="ECO:0000313" key="17">
    <source>
        <dbReference type="Proteomes" id="UP001241758"/>
    </source>
</evidence>
<comment type="catalytic activity">
    <reaction evidence="1">
        <text>Release of an N-terminal amino acid, Xaa-|-Yaa- from a peptide, amide or arylamide. Xaa is preferably Ala, but may be most amino acids including Pro (slow action). When a terminal hydrophobic residue is followed by a prolyl residue, the two may be released as an intact Xaa-Pro dipeptide.</text>
        <dbReference type="EC" id="3.4.11.2"/>
    </reaction>
</comment>
<feature type="chain" id="PRO_5046548425" description="Aminopeptidase N" evidence="13">
    <location>
        <begin position="25"/>
        <end position="504"/>
    </location>
</feature>
<dbReference type="InterPro" id="IPR050344">
    <property type="entry name" value="Peptidase_M1_aminopeptidases"/>
</dbReference>
<evidence type="ECO:0000313" key="16">
    <source>
        <dbReference type="EMBL" id="MDI6098909.1"/>
    </source>
</evidence>
<feature type="domain" description="Peptidase M1 membrane alanine aminopeptidase" evidence="14">
    <location>
        <begin position="318"/>
        <end position="465"/>
    </location>
</feature>
<protein>
    <recommendedName>
        <fullName evidence="5">Aminopeptidase N</fullName>
        <ecNumber evidence="4">3.4.11.2</ecNumber>
    </recommendedName>
    <alternativeName>
        <fullName evidence="11">Alanine aminopeptidase</fullName>
    </alternativeName>
    <alternativeName>
        <fullName evidence="12">Lysyl aminopeptidase</fullName>
    </alternativeName>
</protein>
<keyword evidence="7" id="KW-0479">Metal-binding</keyword>
<dbReference type="CDD" id="cd09603">
    <property type="entry name" value="M1_APN_like"/>
    <property type="match status" value="1"/>
</dbReference>
<gene>
    <name evidence="16" type="ORF">QLQ12_09885</name>
</gene>
<feature type="signal peptide" evidence="13">
    <location>
        <begin position="1"/>
        <end position="24"/>
    </location>
</feature>
<feature type="domain" description="Aminopeptidase N-like N-terminal" evidence="15">
    <location>
        <begin position="56"/>
        <end position="227"/>
    </location>
</feature>
<dbReference type="Pfam" id="PF01433">
    <property type="entry name" value="Peptidase_M1"/>
    <property type="match status" value="1"/>
</dbReference>
<dbReference type="InterPro" id="IPR001930">
    <property type="entry name" value="Peptidase_M1"/>
</dbReference>
<accession>A0ABT6WGR0</accession>
<name>A0ABT6WGR0_9ACTN</name>
<evidence type="ECO:0000256" key="10">
    <source>
        <dbReference type="ARBA" id="ARBA00023049"/>
    </source>
</evidence>
<dbReference type="InterPro" id="IPR042097">
    <property type="entry name" value="Aminopeptidase_N-like_N_sf"/>
</dbReference>
<keyword evidence="9" id="KW-0862">Zinc</keyword>
<evidence type="ECO:0000256" key="13">
    <source>
        <dbReference type="SAM" id="SignalP"/>
    </source>
</evidence>
<dbReference type="InterPro" id="IPR014782">
    <property type="entry name" value="Peptidase_M1_dom"/>
</dbReference>
<evidence type="ECO:0000256" key="9">
    <source>
        <dbReference type="ARBA" id="ARBA00022833"/>
    </source>
</evidence>
<dbReference type="Gene3D" id="2.60.40.1730">
    <property type="entry name" value="tricorn interacting facor f3 domain"/>
    <property type="match status" value="1"/>
</dbReference>
<dbReference type="Proteomes" id="UP001241758">
    <property type="component" value="Unassembled WGS sequence"/>
</dbReference>
<organism evidence="16 17">
    <name type="scientific">Actinoplanes sandaracinus</name>
    <dbReference type="NCBI Taxonomy" id="3045177"/>
    <lineage>
        <taxon>Bacteria</taxon>
        <taxon>Bacillati</taxon>
        <taxon>Actinomycetota</taxon>
        <taxon>Actinomycetes</taxon>
        <taxon>Micromonosporales</taxon>
        <taxon>Micromonosporaceae</taxon>
        <taxon>Actinoplanes</taxon>
    </lineage>
</organism>
<dbReference type="RefSeq" id="WP_282758811.1">
    <property type="nucleotide sequence ID" value="NZ_JASCTH010000005.1"/>
</dbReference>
<keyword evidence="10" id="KW-0482">Metalloprotease</keyword>
<comment type="caution">
    <text evidence="16">The sequence shown here is derived from an EMBL/GenBank/DDBJ whole genome shotgun (WGS) entry which is preliminary data.</text>
</comment>
<keyword evidence="17" id="KW-1185">Reference proteome</keyword>
<evidence type="ECO:0000256" key="3">
    <source>
        <dbReference type="ARBA" id="ARBA00010136"/>
    </source>
</evidence>
<dbReference type="PANTHER" id="PTHR11533:SF297">
    <property type="entry name" value="AMINOPEPTIDASE N"/>
    <property type="match status" value="1"/>
</dbReference>
<evidence type="ECO:0000256" key="11">
    <source>
        <dbReference type="ARBA" id="ARBA00029811"/>
    </source>
</evidence>
<evidence type="ECO:0000256" key="12">
    <source>
        <dbReference type="ARBA" id="ARBA00031533"/>
    </source>
</evidence>
<dbReference type="PANTHER" id="PTHR11533">
    <property type="entry name" value="PROTEASE M1 ZINC METALLOPROTEASE"/>
    <property type="match status" value="1"/>
</dbReference>
<evidence type="ECO:0000256" key="5">
    <source>
        <dbReference type="ARBA" id="ARBA00015611"/>
    </source>
</evidence>
<comment type="similarity">
    <text evidence="3">Belongs to the peptidase M1 family.</text>
</comment>
<evidence type="ECO:0000259" key="14">
    <source>
        <dbReference type="Pfam" id="PF01433"/>
    </source>
</evidence>
<dbReference type="SUPFAM" id="SSF63737">
    <property type="entry name" value="Leukotriene A4 hydrolase N-terminal domain"/>
    <property type="match status" value="1"/>
</dbReference>
<evidence type="ECO:0000256" key="8">
    <source>
        <dbReference type="ARBA" id="ARBA00022801"/>
    </source>
</evidence>
<keyword evidence="13" id="KW-0732">Signal</keyword>
<dbReference type="PRINTS" id="PR00756">
    <property type="entry name" value="ALADIPTASE"/>
</dbReference>
<proteinExistence type="inferred from homology"/>
<sequence length="504" mass="55100">MRRLLVALTATALTLAGTGVPAEAAPAPHRLAPAPGGPGIGDGYYPDYGNSGYDVSHYDVRLRYTPATDRLTGTTTILARATQDLSRFNLDFLLDVSSVTVNNRPATFAREGDHELVVTPARPVADGGAMTVVVRYAGVPSTEVGAGYTAWIRTPDGAIAVGEPEIAWWWYPSNDHPLDKATFDVSVSVPDGVEAISNGVMPRPPVRETLGYTRWSWRSTKPQASYLTFLTIGQYDVTTDTSADGQTVYNAYSQALPQDFRDAAQSSVERTSEIVDWQSTLFGPYPFEARGGVVTPPGTLGFALENQTRPTYSSAFFRRGSNTSVVVHENAHQWFGDSVSVADWQHIWLNEGFASYAEWLWSEKNEEGTAQEIFDYLYASSPDDAPIWTTAPADPGVPELFGDAVYDRGAMTLHQLRVAVGDDDFFEILRTWATEQRYGNATTAEFTALAEKISGKDLDALFQAWLYTPSKPVVAGTATLAESAPVAPKSWERISQTHELLHQH</sequence>
<comment type="cofactor">
    <cofactor evidence="2">
        <name>Zn(2+)</name>
        <dbReference type="ChEBI" id="CHEBI:29105"/>
    </cofactor>
</comment>
<evidence type="ECO:0000256" key="4">
    <source>
        <dbReference type="ARBA" id="ARBA00012564"/>
    </source>
</evidence>
<dbReference type="GO" id="GO:0004177">
    <property type="term" value="F:aminopeptidase activity"/>
    <property type="evidence" value="ECO:0007669"/>
    <property type="project" value="UniProtKB-KW"/>
</dbReference>
<keyword evidence="6" id="KW-0645">Protease</keyword>
<evidence type="ECO:0000256" key="7">
    <source>
        <dbReference type="ARBA" id="ARBA00022723"/>
    </source>
</evidence>
<dbReference type="InterPro" id="IPR045357">
    <property type="entry name" value="Aminopeptidase_N-like_N"/>
</dbReference>